<sequence>MKIIQNQTSENNSYQLVLAEGDVPNPLPHQVLIKVNAFGINRADILQAQGHYPAPKGHSEILGLEVSGEIAELGNKVSGWQTGQRVCCLVSGGGYAQYAVVDARHLINVPDDMSDHQAAGIAEVFLTAYQAMFSLGMLSKQQRVLIHAGASGVGLAATQLAKLHNCHVSVTSSSSEKLQVCANNGADLLINYKKQDFVEVLKQQGLQHQINLVIDVVGADYVNRNLSVMAMDATLVQLAMLGGRYSDKFDLANLLAKRIRFIGSTLRNRSDDYKAQLVMDFTQKFGQALNSGQLNTNLYEVLSVNEINQAHQVLSQNKNAGKVVVSWD</sequence>
<dbReference type="InterPro" id="IPR036291">
    <property type="entry name" value="NAD(P)-bd_dom_sf"/>
</dbReference>
<dbReference type="Proteomes" id="UP000601768">
    <property type="component" value="Unassembled WGS sequence"/>
</dbReference>
<dbReference type="NCBIfam" id="TIGR02824">
    <property type="entry name" value="quinone_pig3"/>
    <property type="match status" value="1"/>
</dbReference>
<dbReference type="PANTHER" id="PTHR48106:SF18">
    <property type="entry name" value="QUINONE OXIDOREDUCTASE PIG3"/>
    <property type="match status" value="1"/>
</dbReference>
<evidence type="ECO:0000313" key="5">
    <source>
        <dbReference type="Proteomes" id="UP000601768"/>
    </source>
</evidence>
<gene>
    <name evidence="4" type="ORF">H8B19_15750</name>
</gene>
<evidence type="ECO:0000259" key="3">
    <source>
        <dbReference type="SMART" id="SM00829"/>
    </source>
</evidence>
<dbReference type="GO" id="GO:0070402">
    <property type="term" value="F:NADPH binding"/>
    <property type="evidence" value="ECO:0007669"/>
    <property type="project" value="TreeGrafter"/>
</dbReference>
<name>A0A8J6M0Q9_9ALTE</name>
<dbReference type="InterPro" id="IPR020843">
    <property type="entry name" value="ER"/>
</dbReference>
<dbReference type="InterPro" id="IPR013149">
    <property type="entry name" value="ADH-like_C"/>
</dbReference>
<reference evidence="4" key="1">
    <citation type="journal article" date="2018" name="Int. J. Syst. Evol. Microbiol.">
        <title>Neptunicella marina gen. nov., sp. nov., isolated from surface seawater.</title>
        <authorList>
            <person name="Liu X."/>
            <person name="Lai Q."/>
            <person name="Du Y."/>
            <person name="Zhang X."/>
            <person name="Liu Z."/>
            <person name="Sun F."/>
            <person name="Shao Z."/>
        </authorList>
    </citation>
    <scope>NUCLEOTIDE SEQUENCE</scope>
    <source>
        <strain evidence="4">S27-2</strain>
    </source>
</reference>
<accession>A0A8J6M0Q9</accession>
<evidence type="ECO:0000256" key="2">
    <source>
        <dbReference type="ARBA" id="ARBA00023002"/>
    </source>
</evidence>
<dbReference type="RefSeq" id="WP_186507855.1">
    <property type="nucleotide sequence ID" value="NZ_JACNEP010000016.1"/>
</dbReference>
<keyword evidence="2" id="KW-0560">Oxidoreductase</keyword>
<proteinExistence type="predicted"/>
<protein>
    <submittedName>
        <fullName evidence="4">NAD(P)H-quinone oxidoreductase</fullName>
    </submittedName>
</protein>
<dbReference type="AlphaFoldDB" id="A0A8J6M0Q9"/>
<dbReference type="Pfam" id="PF08240">
    <property type="entry name" value="ADH_N"/>
    <property type="match status" value="1"/>
</dbReference>
<dbReference type="SUPFAM" id="SSF50129">
    <property type="entry name" value="GroES-like"/>
    <property type="match status" value="1"/>
</dbReference>
<dbReference type="InterPro" id="IPR011032">
    <property type="entry name" value="GroES-like_sf"/>
</dbReference>
<dbReference type="InterPro" id="IPR013154">
    <property type="entry name" value="ADH-like_N"/>
</dbReference>
<evidence type="ECO:0000256" key="1">
    <source>
        <dbReference type="ARBA" id="ARBA00022857"/>
    </source>
</evidence>
<dbReference type="GO" id="GO:0016651">
    <property type="term" value="F:oxidoreductase activity, acting on NAD(P)H"/>
    <property type="evidence" value="ECO:0007669"/>
    <property type="project" value="TreeGrafter"/>
</dbReference>
<dbReference type="Gene3D" id="3.40.50.720">
    <property type="entry name" value="NAD(P)-binding Rossmann-like Domain"/>
    <property type="match status" value="1"/>
</dbReference>
<dbReference type="SMART" id="SM00829">
    <property type="entry name" value="PKS_ER"/>
    <property type="match status" value="1"/>
</dbReference>
<reference evidence="4" key="2">
    <citation type="submission" date="2020-08" db="EMBL/GenBank/DDBJ databases">
        <authorList>
            <person name="Lai Q."/>
        </authorList>
    </citation>
    <scope>NUCLEOTIDE SEQUENCE</scope>
    <source>
        <strain evidence="4">S27-2</strain>
    </source>
</reference>
<organism evidence="4 5">
    <name type="scientific">Neptunicella marina</name>
    <dbReference type="NCBI Taxonomy" id="2125989"/>
    <lineage>
        <taxon>Bacteria</taxon>
        <taxon>Pseudomonadati</taxon>
        <taxon>Pseudomonadota</taxon>
        <taxon>Gammaproteobacteria</taxon>
        <taxon>Alteromonadales</taxon>
        <taxon>Alteromonadaceae</taxon>
        <taxon>Neptunicella</taxon>
    </lineage>
</organism>
<dbReference type="EMBL" id="JACNEP010000016">
    <property type="protein sequence ID" value="MBC3767334.1"/>
    <property type="molecule type" value="Genomic_DNA"/>
</dbReference>
<dbReference type="PANTHER" id="PTHR48106">
    <property type="entry name" value="QUINONE OXIDOREDUCTASE PIG3-RELATED"/>
    <property type="match status" value="1"/>
</dbReference>
<evidence type="ECO:0000313" key="4">
    <source>
        <dbReference type="EMBL" id="MBC3767334.1"/>
    </source>
</evidence>
<comment type="caution">
    <text evidence="4">The sequence shown here is derived from an EMBL/GenBank/DDBJ whole genome shotgun (WGS) entry which is preliminary data.</text>
</comment>
<feature type="domain" description="Enoyl reductase (ER)" evidence="3">
    <location>
        <begin position="9"/>
        <end position="325"/>
    </location>
</feature>
<keyword evidence="1" id="KW-0521">NADP</keyword>
<keyword evidence="5" id="KW-1185">Reference proteome</keyword>
<dbReference type="InterPro" id="IPR014189">
    <property type="entry name" value="Quinone_OxRdtase_PIG3"/>
</dbReference>
<dbReference type="SUPFAM" id="SSF51735">
    <property type="entry name" value="NAD(P)-binding Rossmann-fold domains"/>
    <property type="match status" value="1"/>
</dbReference>
<dbReference type="CDD" id="cd05276">
    <property type="entry name" value="p53_inducible_oxidoreductase"/>
    <property type="match status" value="1"/>
</dbReference>
<dbReference type="Pfam" id="PF00107">
    <property type="entry name" value="ADH_zinc_N"/>
    <property type="match status" value="1"/>
</dbReference>
<dbReference type="Gene3D" id="3.90.180.10">
    <property type="entry name" value="Medium-chain alcohol dehydrogenases, catalytic domain"/>
    <property type="match status" value="1"/>
</dbReference>